<dbReference type="GO" id="GO:0001725">
    <property type="term" value="C:stress fiber"/>
    <property type="evidence" value="ECO:0007669"/>
    <property type="project" value="TreeGrafter"/>
</dbReference>
<proteinExistence type="inferred from homology"/>
<organism evidence="8 9">
    <name type="scientific">Potamilus streckersoni</name>
    <dbReference type="NCBI Taxonomy" id="2493646"/>
    <lineage>
        <taxon>Eukaryota</taxon>
        <taxon>Metazoa</taxon>
        <taxon>Spiralia</taxon>
        <taxon>Lophotrochozoa</taxon>
        <taxon>Mollusca</taxon>
        <taxon>Bivalvia</taxon>
        <taxon>Autobranchia</taxon>
        <taxon>Heteroconchia</taxon>
        <taxon>Palaeoheterodonta</taxon>
        <taxon>Unionida</taxon>
        <taxon>Unionoidea</taxon>
        <taxon>Unionidae</taxon>
        <taxon>Ambleminae</taxon>
        <taxon>Lampsilini</taxon>
        <taxon>Potamilus</taxon>
    </lineage>
</organism>
<evidence type="ECO:0000259" key="7">
    <source>
        <dbReference type="PROSITE" id="PS51460"/>
    </source>
</evidence>
<dbReference type="GO" id="GO:0051764">
    <property type="term" value="P:actin crosslink formation"/>
    <property type="evidence" value="ECO:0007669"/>
    <property type="project" value="TreeGrafter"/>
</dbReference>
<accession>A0AAE0W5V9</accession>
<dbReference type="CDD" id="cd21268">
    <property type="entry name" value="CH_GAS2L1_2"/>
    <property type="match status" value="1"/>
</dbReference>
<evidence type="ECO:0000256" key="5">
    <source>
        <dbReference type="SAM" id="MobiDB-lite"/>
    </source>
</evidence>
<feature type="compositionally biased region" description="Pro residues" evidence="5">
    <location>
        <begin position="1317"/>
        <end position="1328"/>
    </location>
</feature>
<feature type="compositionally biased region" description="Basic and acidic residues" evidence="5">
    <location>
        <begin position="1096"/>
        <end position="1112"/>
    </location>
</feature>
<dbReference type="SMART" id="SM00033">
    <property type="entry name" value="CH"/>
    <property type="match status" value="1"/>
</dbReference>
<feature type="compositionally biased region" description="Low complexity" evidence="5">
    <location>
        <begin position="1004"/>
        <end position="1015"/>
    </location>
</feature>
<dbReference type="PANTHER" id="PTHR46756:SF18">
    <property type="entry name" value="GAS2-LIKE PROTEIN PICKLED EGGS"/>
    <property type="match status" value="1"/>
</dbReference>
<keyword evidence="9" id="KW-1185">Reference proteome</keyword>
<dbReference type="EMBL" id="JAEAOA010000519">
    <property type="protein sequence ID" value="KAK3603223.1"/>
    <property type="molecule type" value="Genomic_DNA"/>
</dbReference>
<feature type="compositionally biased region" description="Low complexity" evidence="5">
    <location>
        <begin position="596"/>
        <end position="612"/>
    </location>
</feature>
<dbReference type="Pfam" id="PF02187">
    <property type="entry name" value="GAS2"/>
    <property type="match status" value="1"/>
</dbReference>
<feature type="domain" description="GAR" evidence="7">
    <location>
        <begin position="195"/>
        <end position="267"/>
    </location>
</feature>
<dbReference type="GO" id="GO:0035371">
    <property type="term" value="C:microtubule plus-end"/>
    <property type="evidence" value="ECO:0007669"/>
    <property type="project" value="TreeGrafter"/>
</dbReference>
<feature type="compositionally biased region" description="Low complexity" evidence="5">
    <location>
        <begin position="536"/>
        <end position="559"/>
    </location>
</feature>
<feature type="compositionally biased region" description="Polar residues" evidence="5">
    <location>
        <begin position="619"/>
        <end position="678"/>
    </location>
</feature>
<dbReference type="Pfam" id="PF00307">
    <property type="entry name" value="CH"/>
    <property type="match status" value="1"/>
</dbReference>
<name>A0AAE0W5V9_9BIVA</name>
<feature type="compositionally biased region" description="Polar residues" evidence="5">
    <location>
        <begin position="314"/>
        <end position="340"/>
    </location>
</feature>
<dbReference type="InterPro" id="IPR036534">
    <property type="entry name" value="GAR_dom_sf"/>
</dbReference>
<feature type="region of interest" description="Disordered" evidence="5">
    <location>
        <begin position="528"/>
        <end position="685"/>
    </location>
</feature>
<reference evidence="8" key="3">
    <citation type="submission" date="2023-05" db="EMBL/GenBank/DDBJ databases">
        <authorList>
            <person name="Smith C.H."/>
        </authorList>
    </citation>
    <scope>NUCLEOTIDE SEQUENCE</scope>
    <source>
        <strain evidence="8">CHS0354</strain>
        <tissue evidence="8">Mantle</tissue>
    </source>
</reference>
<dbReference type="GO" id="GO:0008093">
    <property type="term" value="F:cytoskeletal anchor activity"/>
    <property type="evidence" value="ECO:0007669"/>
    <property type="project" value="TreeGrafter"/>
</dbReference>
<evidence type="ECO:0008006" key="10">
    <source>
        <dbReference type="Google" id="ProtNLM"/>
    </source>
</evidence>
<feature type="region of interest" description="Disordered" evidence="5">
    <location>
        <begin position="807"/>
        <end position="982"/>
    </location>
</feature>
<feature type="compositionally biased region" description="Polar residues" evidence="5">
    <location>
        <begin position="1113"/>
        <end position="1122"/>
    </location>
</feature>
<dbReference type="PANTHER" id="PTHR46756">
    <property type="entry name" value="TRANSGELIN"/>
    <property type="match status" value="1"/>
</dbReference>
<feature type="compositionally biased region" description="Polar residues" evidence="5">
    <location>
        <begin position="1281"/>
        <end position="1302"/>
    </location>
</feature>
<evidence type="ECO:0000313" key="8">
    <source>
        <dbReference type="EMBL" id="KAK3603223.1"/>
    </source>
</evidence>
<feature type="compositionally biased region" description="Polar residues" evidence="5">
    <location>
        <begin position="820"/>
        <end position="830"/>
    </location>
</feature>
<comment type="subcellular location">
    <subcellularLocation>
        <location evidence="1">Cytoplasm</location>
        <location evidence="1">Cytoskeleton</location>
    </subcellularLocation>
</comment>
<dbReference type="GO" id="GO:0005737">
    <property type="term" value="C:cytoplasm"/>
    <property type="evidence" value="ECO:0007669"/>
    <property type="project" value="TreeGrafter"/>
</dbReference>
<comment type="caution">
    <text evidence="8">The sequence shown here is derived from an EMBL/GenBank/DDBJ whole genome shotgun (WGS) entry which is preliminary data.</text>
</comment>
<dbReference type="InterPro" id="IPR003108">
    <property type="entry name" value="GAR_dom"/>
</dbReference>
<keyword evidence="2" id="KW-0963">Cytoplasm</keyword>
<dbReference type="GO" id="GO:0005884">
    <property type="term" value="C:actin filament"/>
    <property type="evidence" value="ECO:0007669"/>
    <property type="project" value="TreeGrafter"/>
</dbReference>
<feature type="compositionally biased region" description="Basic and acidic residues" evidence="5">
    <location>
        <begin position="879"/>
        <end position="892"/>
    </location>
</feature>
<dbReference type="SUPFAM" id="SSF143575">
    <property type="entry name" value="GAS2 domain-like"/>
    <property type="match status" value="1"/>
</dbReference>
<comment type="similarity">
    <text evidence="4">Belongs to the GAS2 family.</text>
</comment>
<evidence type="ECO:0000259" key="6">
    <source>
        <dbReference type="PROSITE" id="PS50021"/>
    </source>
</evidence>
<feature type="region of interest" description="Disordered" evidence="5">
    <location>
        <begin position="1367"/>
        <end position="1414"/>
    </location>
</feature>
<feature type="region of interest" description="Disordered" evidence="5">
    <location>
        <begin position="1075"/>
        <end position="1165"/>
    </location>
</feature>
<feature type="compositionally biased region" description="Polar residues" evidence="5">
    <location>
        <begin position="768"/>
        <end position="779"/>
    </location>
</feature>
<reference evidence="8" key="1">
    <citation type="journal article" date="2021" name="Genome Biol. Evol.">
        <title>A High-Quality Reference Genome for a Parasitic Bivalve with Doubly Uniparental Inheritance (Bivalvia: Unionida).</title>
        <authorList>
            <person name="Smith C.H."/>
        </authorList>
    </citation>
    <scope>NUCLEOTIDE SEQUENCE</scope>
    <source>
        <strain evidence="8">CHS0354</strain>
    </source>
</reference>
<evidence type="ECO:0000313" key="9">
    <source>
        <dbReference type="Proteomes" id="UP001195483"/>
    </source>
</evidence>
<dbReference type="GO" id="GO:0051015">
    <property type="term" value="F:actin filament binding"/>
    <property type="evidence" value="ECO:0007669"/>
    <property type="project" value="TreeGrafter"/>
</dbReference>
<dbReference type="Proteomes" id="UP001195483">
    <property type="component" value="Unassembled WGS sequence"/>
</dbReference>
<feature type="domain" description="Calponin-homology (CH)" evidence="6">
    <location>
        <begin position="32"/>
        <end position="164"/>
    </location>
</feature>
<gene>
    <name evidence="8" type="ORF">CHS0354_007551</name>
</gene>
<protein>
    <recommendedName>
        <fullName evidence="10">GAS2-like protein pickled eggs</fullName>
    </recommendedName>
</protein>
<feature type="compositionally biased region" description="Polar residues" evidence="5">
    <location>
        <begin position="839"/>
        <end position="857"/>
    </location>
</feature>
<dbReference type="Gene3D" id="1.10.418.10">
    <property type="entry name" value="Calponin-like domain"/>
    <property type="match status" value="1"/>
</dbReference>
<dbReference type="PROSITE" id="PS51460">
    <property type="entry name" value="GAR"/>
    <property type="match status" value="1"/>
</dbReference>
<feature type="compositionally biased region" description="Low complexity" evidence="5">
    <location>
        <begin position="1245"/>
        <end position="1272"/>
    </location>
</feature>
<dbReference type="GO" id="GO:0031110">
    <property type="term" value="P:regulation of microtubule polymerization or depolymerization"/>
    <property type="evidence" value="ECO:0007669"/>
    <property type="project" value="TreeGrafter"/>
</dbReference>
<dbReference type="GO" id="GO:0008017">
    <property type="term" value="F:microtubule binding"/>
    <property type="evidence" value="ECO:0007669"/>
    <property type="project" value="InterPro"/>
</dbReference>
<feature type="compositionally biased region" description="Polar residues" evidence="5">
    <location>
        <begin position="348"/>
        <end position="400"/>
    </location>
</feature>
<dbReference type="GO" id="GO:1904825">
    <property type="term" value="P:protein localization to microtubule plus-end"/>
    <property type="evidence" value="ECO:0007669"/>
    <property type="project" value="TreeGrafter"/>
</dbReference>
<evidence type="ECO:0000256" key="2">
    <source>
        <dbReference type="ARBA" id="ARBA00022490"/>
    </source>
</evidence>
<feature type="compositionally biased region" description="Polar residues" evidence="5">
    <location>
        <begin position="1136"/>
        <end position="1146"/>
    </location>
</feature>
<dbReference type="SMART" id="SM00243">
    <property type="entry name" value="GAS2"/>
    <property type="match status" value="1"/>
</dbReference>
<feature type="compositionally biased region" description="Basic and acidic residues" evidence="5">
    <location>
        <begin position="493"/>
        <end position="508"/>
    </location>
</feature>
<feature type="region of interest" description="Disordered" evidence="5">
    <location>
        <begin position="738"/>
        <end position="786"/>
    </location>
</feature>
<feature type="compositionally biased region" description="Low complexity" evidence="5">
    <location>
        <begin position="407"/>
        <end position="419"/>
    </location>
</feature>
<feature type="compositionally biased region" description="Polar residues" evidence="5">
    <location>
        <begin position="912"/>
        <end position="977"/>
    </location>
</feature>
<feature type="compositionally biased region" description="Low complexity" evidence="5">
    <location>
        <begin position="1393"/>
        <end position="1409"/>
    </location>
</feature>
<dbReference type="PROSITE" id="PS50021">
    <property type="entry name" value="CH"/>
    <property type="match status" value="1"/>
</dbReference>
<evidence type="ECO:0000256" key="3">
    <source>
        <dbReference type="ARBA" id="ARBA00023212"/>
    </source>
</evidence>
<feature type="compositionally biased region" description="Polar residues" evidence="5">
    <location>
        <begin position="427"/>
        <end position="445"/>
    </location>
</feature>
<feature type="compositionally biased region" description="Polar residues" evidence="5">
    <location>
        <begin position="280"/>
        <end position="307"/>
    </location>
</feature>
<reference evidence="8" key="2">
    <citation type="journal article" date="2021" name="Genome Biol. Evol.">
        <title>Developing a high-quality reference genome for a parasitic bivalve with doubly uniparental inheritance (Bivalvia: Unionida).</title>
        <authorList>
            <person name="Smith C.H."/>
        </authorList>
    </citation>
    <scope>NUCLEOTIDE SEQUENCE</scope>
    <source>
        <strain evidence="8">CHS0354</strain>
        <tissue evidence="8">Mantle</tissue>
    </source>
</reference>
<dbReference type="InterPro" id="IPR036872">
    <property type="entry name" value="CH_dom_sf"/>
</dbReference>
<dbReference type="InterPro" id="IPR001715">
    <property type="entry name" value="CH_dom"/>
</dbReference>
<dbReference type="GO" id="GO:0001578">
    <property type="term" value="P:microtubule bundle formation"/>
    <property type="evidence" value="ECO:0007669"/>
    <property type="project" value="TreeGrafter"/>
</dbReference>
<feature type="region of interest" description="Disordered" evidence="5">
    <location>
        <begin position="1004"/>
        <end position="1040"/>
    </location>
</feature>
<feature type="compositionally biased region" description="Polar residues" evidence="5">
    <location>
        <begin position="567"/>
        <end position="581"/>
    </location>
</feature>
<feature type="compositionally biased region" description="Polar residues" evidence="5">
    <location>
        <begin position="738"/>
        <end position="755"/>
    </location>
</feature>
<dbReference type="SUPFAM" id="SSF47576">
    <property type="entry name" value="Calponin-homology domain, CH-domain"/>
    <property type="match status" value="1"/>
</dbReference>
<feature type="region of interest" description="Disordered" evidence="5">
    <location>
        <begin position="276"/>
        <end position="508"/>
    </location>
</feature>
<evidence type="ECO:0000256" key="4">
    <source>
        <dbReference type="ARBA" id="ARBA00038441"/>
    </source>
</evidence>
<evidence type="ECO:0000256" key="1">
    <source>
        <dbReference type="ARBA" id="ARBA00004245"/>
    </source>
</evidence>
<dbReference type="Gene3D" id="3.30.920.20">
    <property type="entry name" value="Gas2-like domain"/>
    <property type="match status" value="1"/>
</dbReference>
<feature type="region of interest" description="Disordered" evidence="5">
    <location>
        <begin position="1227"/>
        <end position="1343"/>
    </location>
</feature>
<keyword evidence="3" id="KW-0206">Cytoskeleton</keyword>
<sequence length="1494" mass="162383">MEPLVEGEVNVGLLVLEHKSLRPFKTKDEYLYAMKEDLAEWFKCLYDDVAINVDNFLEILETGVLLCIHANEVRKLAQEQKDSGLNEMKSNFVRDLQIPAKLVVFRVDAKPGTFQSRDNISNFISWTKEIGIPEVLRFETDDLVLRKNERSVVLCLLEVARIGAKFGMLAPTIVQMEEEIEAELAGDPPPQIKTCDIKSLDEMVKELAGRCTCPVQFPIIKVGEGKYKIGDSQTLVFVRILRNHVMIRVGGGWDTLEHYLDRHDPCRCNFAGHRAPVGHGSNQKSAPATPRRSSTPAASQSLPNTPRTTRKLSLASTYGPSSSQNPRPASPSMRSLSPGPSSRKLPQKPTSSQPGSAVTSPAVNKQPPTFPSTGHTNSGSTPSKKQQRSTTGPSSTQAGRQSPAFKRSPSPAPSRLRSPSPAPVPSTVKTTPRSGSQPARPTSPTRRCASPGPLKKVTLSEIRSSRDQALVKKVPVRRQASVETSSTDADSDVTDKMSDSSGVKRDLSIDQISTMTLEEFRNLLNRTLSVPNGTDSQYSSESPRSQSSSDSFRNQSTFSTGTKKPPNVSNGTKFRSISATGPRTGITDSARLAKTSTLDNGSSGYSSSSLSSDKSKSSVQNLDTKPSVQRNEVKSSVTSTRPKTPSNMTRSTPPVSTHATKYQTQNTKQLTTFSTDNTRPGEETKISTPWTLCVSDSFDASEKLSFNSPIGSGTRKDIATNESTGTVRAVPASVRNNTAATESQISSTYTKTSAGYTPRSADEKQKVESNSLFTNSANSARRETNSSRGNVGYVTLAYKESEEMSKLMNGMCETSRPDIETSTDSKTGSSDLEIDTYKQPGTINRSNTPVGRPSTPSLIPRPATPSLSIKRMPSESDAYDSKGHDHSSEESSKAVGRPPTPKKASVIAKAPTSRTGTNSTGSQKERSYTSIFQSKRSTTPGPGNRPSTPTMKETMRRTSTPGPDVSYTHSVQNGNSSNKDKVNDSLELSAKEIPLSDYGVIVSSDAQSRTSSRSSDTYKRPPTPSSENRHVSRKPSISQPETVLMINRADGHHIVNAMNEQANSTEKLKVLARARTTSADHRDRARAISKIPSTADRPRPQSVEPKRLHTRQDSTATLSVHKNSNDRTEAWVESTAARTTNSNTKKSPPKYRRSMTPNSFRETDDEELLQSRSLDEIKAALTLPINGVNKITIDTENLEAPPEDPEMYETMERLFQKLREKELRASVNETPGGSDAPNGLDTNLSNSQSIKTKRSSSVSRTSASVTSPSPSTKRTIIATARSRTPSTGNISTSSAGSNSRTTPLRAASTPPRDFSKPPRPISTPPRPNTPTRRQDSKSSDENAFEVEDNCFDSALDIVSKLKEVIQTKPRKDKSDAPKTRIPAPAFLSKQGRSKSFSNLSSLSGSMSYSRENGECGDDQEMDKCSECSQYSADGHSSGGRCETPAPKVATPLTTGRSTLLRKERGETSNGQRLVRAVSVERNLSGLANVCNVIF</sequence>